<keyword evidence="6" id="KW-0694">RNA-binding</keyword>
<dbReference type="SUPFAM" id="SSF54786">
    <property type="entry name" value="YcfA/nrd intein domain"/>
    <property type="match status" value="1"/>
</dbReference>
<evidence type="ECO:0000256" key="2">
    <source>
        <dbReference type="ARBA" id="ARBA00022649"/>
    </source>
</evidence>
<dbReference type="Proteomes" id="UP000622552">
    <property type="component" value="Unassembled WGS sequence"/>
</dbReference>
<keyword evidence="3" id="KW-0540">Nuclease</keyword>
<keyword evidence="9" id="KW-1185">Reference proteome</keyword>
<dbReference type="Pfam" id="PF07927">
    <property type="entry name" value="HicA_toxin"/>
    <property type="match status" value="1"/>
</dbReference>
<dbReference type="GO" id="GO:0003729">
    <property type="term" value="F:mRNA binding"/>
    <property type="evidence" value="ECO:0007669"/>
    <property type="project" value="InterPro"/>
</dbReference>
<keyword evidence="5" id="KW-0378">Hydrolase</keyword>
<dbReference type="InterPro" id="IPR012933">
    <property type="entry name" value="HicA_mRNA_interferase"/>
</dbReference>
<sequence>MGSRWPSVNAPKMLRLLQKLGYVITRQNGSHRYLQAEGHGVIIFAFHDSATIAPHIVRKILIRDVGLTIDEAWEVLKHV</sequence>
<dbReference type="GO" id="GO:0004519">
    <property type="term" value="F:endonuclease activity"/>
    <property type="evidence" value="ECO:0007669"/>
    <property type="project" value="UniProtKB-KW"/>
</dbReference>
<keyword evidence="4" id="KW-0255">Endonuclease</keyword>
<evidence type="ECO:0000256" key="1">
    <source>
        <dbReference type="ARBA" id="ARBA00006620"/>
    </source>
</evidence>
<comment type="similarity">
    <text evidence="1">Belongs to the HicA mRNA interferase family.</text>
</comment>
<keyword evidence="7" id="KW-0346">Stress response</keyword>
<evidence type="ECO:0000256" key="3">
    <source>
        <dbReference type="ARBA" id="ARBA00022722"/>
    </source>
</evidence>
<protein>
    <submittedName>
        <fullName evidence="8">Putative RNA binding protein YcfA (HicA-like mRNA interferase family)</fullName>
    </submittedName>
</protein>
<reference evidence="8" key="1">
    <citation type="submission" date="2020-11" db="EMBL/GenBank/DDBJ databases">
        <title>Sequencing the genomes of 1000 actinobacteria strains.</title>
        <authorList>
            <person name="Klenk H.-P."/>
        </authorList>
    </citation>
    <scope>NUCLEOTIDE SEQUENCE</scope>
    <source>
        <strain evidence="8">DSM 45356</strain>
    </source>
</reference>
<dbReference type="RefSeq" id="WP_197004117.1">
    <property type="nucleotide sequence ID" value="NZ_BONS01000021.1"/>
</dbReference>
<dbReference type="InterPro" id="IPR038570">
    <property type="entry name" value="HicA_sf"/>
</dbReference>
<comment type="caution">
    <text evidence="8">The sequence shown here is derived from an EMBL/GenBank/DDBJ whole genome shotgun (WGS) entry which is preliminary data.</text>
</comment>
<dbReference type="GO" id="GO:0016787">
    <property type="term" value="F:hydrolase activity"/>
    <property type="evidence" value="ECO:0007669"/>
    <property type="project" value="UniProtKB-KW"/>
</dbReference>
<evidence type="ECO:0000313" key="9">
    <source>
        <dbReference type="Proteomes" id="UP000622552"/>
    </source>
</evidence>
<evidence type="ECO:0000256" key="5">
    <source>
        <dbReference type="ARBA" id="ARBA00022801"/>
    </source>
</evidence>
<evidence type="ECO:0000256" key="6">
    <source>
        <dbReference type="ARBA" id="ARBA00022884"/>
    </source>
</evidence>
<name>A0A8J7GR11_9ACTN</name>
<evidence type="ECO:0000256" key="4">
    <source>
        <dbReference type="ARBA" id="ARBA00022759"/>
    </source>
</evidence>
<keyword evidence="2" id="KW-1277">Toxin-antitoxin system</keyword>
<proteinExistence type="inferred from homology"/>
<dbReference type="Gene3D" id="3.30.920.30">
    <property type="entry name" value="Hypothetical protein"/>
    <property type="match status" value="1"/>
</dbReference>
<organism evidence="8 9">
    <name type="scientific">Longispora fulva</name>
    <dbReference type="NCBI Taxonomy" id="619741"/>
    <lineage>
        <taxon>Bacteria</taxon>
        <taxon>Bacillati</taxon>
        <taxon>Actinomycetota</taxon>
        <taxon>Actinomycetes</taxon>
        <taxon>Micromonosporales</taxon>
        <taxon>Micromonosporaceae</taxon>
        <taxon>Longispora</taxon>
    </lineage>
</organism>
<dbReference type="EMBL" id="JADOUF010000001">
    <property type="protein sequence ID" value="MBG6137234.1"/>
    <property type="molecule type" value="Genomic_DNA"/>
</dbReference>
<dbReference type="AlphaFoldDB" id="A0A8J7GR11"/>
<evidence type="ECO:0000256" key="7">
    <source>
        <dbReference type="ARBA" id="ARBA00023016"/>
    </source>
</evidence>
<evidence type="ECO:0000313" key="8">
    <source>
        <dbReference type="EMBL" id="MBG6137234.1"/>
    </source>
</evidence>
<accession>A0A8J7GR11</accession>
<gene>
    <name evidence="8" type="ORF">IW245_003428</name>
</gene>